<keyword evidence="3" id="KW-1185">Reference proteome</keyword>
<name>A0A6A6BEW3_9PEZI</name>
<evidence type="ECO:0000313" key="2">
    <source>
        <dbReference type="EMBL" id="KAF2142606.1"/>
    </source>
</evidence>
<accession>A0A6A6BEW3</accession>
<dbReference type="AlphaFoldDB" id="A0A6A6BEW3"/>
<dbReference type="GeneID" id="54293723"/>
<dbReference type="Proteomes" id="UP000799438">
    <property type="component" value="Unassembled WGS sequence"/>
</dbReference>
<organism evidence="2 3">
    <name type="scientific">Aplosporella prunicola CBS 121167</name>
    <dbReference type="NCBI Taxonomy" id="1176127"/>
    <lineage>
        <taxon>Eukaryota</taxon>
        <taxon>Fungi</taxon>
        <taxon>Dikarya</taxon>
        <taxon>Ascomycota</taxon>
        <taxon>Pezizomycotina</taxon>
        <taxon>Dothideomycetes</taxon>
        <taxon>Dothideomycetes incertae sedis</taxon>
        <taxon>Botryosphaeriales</taxon>
        <taxon>Aplosporellaceae</taxon>
        <taxon>Aplosporella</taxon>
    </lineage>
</organism>
<reference evidence="2" key="1">
    <citation type="journal article" date="2020" name="Stud. Mycol.">
        <title>101 Dothideomycetes genomes: a test case for predicting lifestyles and emergence of pathogens.</title>
        <authorList>
            <person name="Haridas S."/>
            <person name="Albert R."/>
            <person name="Binder M."/>
            <person name="Bloem J."/>
            <person name="Labutti K."/>
            <person name="Salamov A."/>
            <person name="Andreopoulos B."/>
            <person name="Baker S."/>
            <person name="Barry K."/>
            <person name="Bills G."/>
            <person name="Bluhm B."/>
            <person name="Cannon C."/>
            <person name="Castanera R."/>
            <person name="Culley D."/>
            <person name="Daum C."/>
            <person name="Ezra D."/>
            <person name="Gonzalez J."/>
            <person name="Henrissat B."/>
            <person name="Kuo A."/>
            <person name="Liang C."/>
            <person name="Lipzen A."/>
            <person name="Lutzoni F."/>
            <person name="Magnuson J."/>
            <person name="Mondo S."/>
            <person name="Nolan M."/>
            <person name="Ohm R."/>
            <person name="Pangilinan J."/>
            <person name="Park H.-J."/>
            <person name="Ramirez L."/>
            <person name="Alfaro M."/>
            <person name="Sun H."/>
            <person name="Tritt A."/>
            <person name="Yoshinaga Y."/>
            <person name="Zwiers L.-H."/>
            <person name="Turgeon B."/>
            <person name="Goodwin S."/>
            <person name="Spatafora J."/>
            <person name="Crous P."/>
            <person name="Grigoriev I."/>
        </authorList>
    </citation>
    <scope>NUCLEOTIDE SEQUENCE</scope>
    <source>
        <strain evidence="2">CBS 121167</strain>
    </source>
</reference>
<gene>
    <name evidence="2" type="ORF">K452DRAFT_21453</name>
</gene>
<sequence>MPGLDAALQPTAADICALHRYNMREYILRVVVHSESARTIVGRAGWTLVAIHDTEGPKGLAGLAACEGASEGASEERRPLFTRLSFPSSCSSSASSSFTHKQPRLRTFSPEQAPTHQTSDLLGCLFTSATSASPQTSRSSLDEQLPQLLT</sequence>
<feature type="region of interest" description="Disordered" evidence="1">
    <location>
        <begin position="87"/>
        <end position="116"/>
    </location>
</feature>
<feature type="compositionally biased region" description="Polar residues" evidence="1">
    <location>
        <begin position="130"/>
        <end position="139"/>
    </location>
</feature>
<proteinExistence type="predicted"/>
<dbReference type="EMBL" id="ML995484">
    <property type="protein sequence ID" value="KAF2142606.1"/>
    <property type="molecule type" value="Genomic_DNA"/>
</dbReference>
<feature type="compositionally biased region" description="Low complexity" evidence="1">
    <location>
        <begin position="87"/>
        <end position="97"/>
    </location>
</feature>
<evidence type="ECO:0000313" key="3">
    <source>
        <dbReference type="Proteomes" id="UP000799438"/>
    </source>
</evidence>
<evidence type="ECO:0000256" key="1">
    <source>
        <dbReference type="SAM" id="MobiDB-lite"/>
    </source>
</evidence>
<dbReference type="RefSeq" id="XP_033398318.1">
    <property type="nucleotide sequence ID" value="XM_033536227.1"/>
</dbReference>
<feature type="region of interest" description="Disordered" evidence="1">
    <location>
        <begin position="130"/>
        <end position="150"/>
    </location>
</feature>
<protein>
    <submittedName>
        <fullName evidence="2">Uncharacterized protein</fullName>
    </submittedName>
</protein>